<evidence type="ECO:0000259" key="1">
    <source>
        <dbReference type="Pfam" id="PF13401"/>
    </source>
</evidence>
<name>A0A4R8VQ20_9MICO</name>
<dbReference type="Proteomes" id="UP000297963">
    <property type="component" value="Unassembled WGS sequence"/>
</dbReference>
<dbReference type="InterPro" id="IPR049945">
    <property type="entry name" value="AAA_22"/>
</dbReference>
<sequence length="180" mass="19316">MSVERHRIVPDNSAASPRVVGIDRHPQQIVTRLRSETSVVIFGPLGFGKTFLLDSVERRLSETSPEPVRIIGTMGTSSEPFGSLLNGPNLTLTEALAGTSVTTGRILSYFQQVCAVDRPVVLVDDAHLLDAHTMRSLSQLVVAQAITLLAASDLVPHAPLLSIDRALAPIPLCVLGAEHR</sequence>
<dbReference type="Gene3D" id="3.40.50.300">
    <property type="entry name" value="P-loop containing nucleotide triphosphate hydrolases"/>
    <property type="match status" value="1"/>
</dbReference>
<dbReference type="AlphaFoldDB" id="A0A4R8VQ20"/>
<evidence type="ECO:0000313" key="2">
    <source>
        <dbReference type="EMBL" id="TFB86160.1"/>
    </source>
</evidence>
<evidence type="ECO:0000313" key="3">
    <source>
        <dbReference type="Proteomes" id="UP000297963"/>
    </source>
</evidence>
<feature type="domain" description="ORC1/DEAH AAA+ ATPase" evidence="1">
    <location>
        <begin position="35"/>
        <end position="142"/>
    </location>
</feature>
<proteinExistence type="predicted"/>
<protein>
    <recommendedName>
        <fullName evidence="1">ORC1/DEAH AAA+ ATPase domain-containing protein</fullName>
    </recommendedName>
</protein>
<dbReference type="GO" id="GO:0016887">
    <property type="term" value="F:ATP hydrolysis activity"/>
    <property type="evidence" value="ECO:0007669"/>
    <property type="project" value="InterPro"/>
</dbReference>
<dbReference type="RefSeq" id="WP_134495445.1">
    <property type="nucleotide sequence ID" value="NZ_BKAC01000012.1"/>
</dbReference>
<gene>
    <name evidence="2" type="ORF">E3O11_06275</name>
</gene>
<dbReference type="Pfam" id="PF13401">
    <property type="entry name" value="AAA_22"/>
    <property type="match status" value="1"/>
</dbReference>
<organism evidence="2 3">
    <name type="scientific">Cryobacterium levicorallinum</name>
    <dbReference type="NCBI Taxonomy" id="995038"/>
    <lineage>
        <taxon>Bacteria</taxon>
        <taxon>Bacillati</taxon>
        <taxon>Actinomycetota</taxon>
        <taxon>Actinomycetes</taxon>
        <taxon>Micrococcales</taxon>
        <taxon>Microbacteriaceae</taxon>
        <taxon>Cryobacterium</taxon>
    </lineage>
</organism>
<comment type="caution">
    <text evidence="2">The sequence shown here is derived from an EMBL/GenBank/DDBJ whole genome shotgun (WGS) entry which is preliminary data.</text>
</comment>
<dbReference type="EMBL" id="SOFE01000011">
    <property type="protein sequence ID" value="TFB86160.1"/>
    <property type="molecule type" value="Genomic_DNA"/>
</dbReference>
<dbReference type="InterPro" id="IPR027417">
    <property type="entry name" value="P-loop_NTPase"/>
</dbReference>
<dbReference type="SUPFAM" id="SSF52540">
    <property type="entry name" value="P-loop containing nucleoside triphosphate hydrolases"/>
    <property type="match status" value="1"/>
</dbReference>
<accession>A0A4R8VQ20</accession>
<reference evidence="2 3" key="1">
    <citation type="submission" date="2019-03" db="EMBL/GenBank/DDBJ databases">
        <title>Genomics of glacier-inhabiting Cryobacterium strains.</title>
        <authorList>
            <person name="Liu Q."/>
            <person name="Xin Y.-H."/>
        </authorList>
    </citation>
    <scope>NUCLEOTIDE SEQUENCE [LARGE SCALE GENOMIC DNA]</scope>
    <source>
        <strain evidence="2 3">Hh34</strain>
    </source>
</reference>